<protein>
    <submittedName>
        <fullName evidence="1">Serine protease</fullName>
    </submittedName>
</protein>
<gene>
    <name evidence="1" type="ORF">ACFY05_40410</name>
</gene>
<evidence type="ECO:0000313" key="2">
    <source>
        <dbReference type="Proteomes" id="UP001602119"/>
    </source>
</evidence>
<reference evidence="1 2" key="1">
    <citation type="submission" date="2024-10" db="EMBL/GenBank/DDBJ databases">
        <title>The Natural Products Discovery Center: Release of the First 8490 Sequenced Strains for Exploring Actinobacteria Biosynthetic Diversity.</title>
        <authorList>
            <person name="Kalkreuter E."/>
            <person name="Kautsar S.A."/>
            <person name="Yang D."/>
            <person name="Bader C.D."/>
            <person name="Teijaro C.N."/>
            <person name="Fluegel L."/>
            <person name="Davis C.M."/>
            <person name="Simpson J.R."/>
            <person name="Lauterbach L."/>
            <person name="Steele A.D."/>
            <person name="Gui C."/>
            <person name="Meng S."/>
            <person name="Li G."/>
            <person name="Viehrig K."/>
            <person name="Ye F."/>
            <person name="Su P."/>
            <person name="Kiefer A.F."/>
            <person name="Nichols A."/>
            <person name="Cepeda A.J."/>
            <person name="Yan W."/>
            <person name="Fan B."/>
            <person name="Jiang Y."/>
            <person name="Adhikari A."/>
            <person name="Zheng C.-J."/>
            <person name="Schuster L."/>
            <person name="Cowan T.M."/>
            <person name="Smanski M.J."/>
            <person name="Chevrette M.G."/>
            <person name="De Carvalho L.P.S."/>
            <person name="Shen B."/>
        </authorList>
    </citation>
    <scope>NUCLEOTIDE SEQUENCE [LARGE SCALE GENOMIC DNA]</scope>
    <source>
        <strain evidence="1 2">NPDC001281</strain>
    </source>
</reference>
<dbReference type="InterPro" id="IPR009003">
    <property type="entry name" value="Peptidase_S1_PA"/>
</dbReference>
<dbReference type="EMBL" id="JBIAXI010000042">
    <property type="protein sequence ID" value="MFF4779098.1"/>
    <property type="molecule type" value="Genomic_DNA"/>
</dbReference>
<dbReference type="GO" id="GO:0006508">
    <property type="term" value="P:proteolysis"/>
    <property type="evidence" value="ECO:0007669"/>
    <property type="project" value="UniProtKB-KW"/>
</dbReference>
<evidence type="ECO:0000313" key="1">
    <source>
        <dbReference type="EMBL" id="MFF4779098.1"/>
    </source>
</evidence>
<keyword evidence="2" id="KW-1185">Reference proteome</keyword>
<dbReference type="Gene3D" id="2.40.10.120">
    <property type="match status" value="1"/>
</dbReference>
<proteinExistence type="predicted"/>
<keyword evidence="1" id="KW-0378">Hydrolase</keyword>
<dbReference type="Pfam" id="PF13365">
    <property type="entry name" value="Trypsin_2"/>
    <property type="match status" value="1"/>
</dbReference>
<sequence>MDTGRVVDVSGRTRSGRVSFGSGYLIGPGLVLTAGHVVVGEDGAPLEGLRVRFLNDGRPWACELAWSGSGGVDAALLRIVEKGAPACEPVRWGQLVATKVGIACEAVGFPKAMEQPGGLRDTEHLSGTINTGTGLLGGRVHLTATSAPPRDGVWVGMSERRCSAARC</sequence>
<name>A0ABW6VJH6_MICFU</name>
<comment type="caution">
    <text evidence="1">The sequence shown here is derived from an EMBL/GenBank/DDBJ whole genome shotgun (WGS) entry which is preliminary data.</text>
</comment>
<dbReference type="SUPFAM" id="SSF50494">
    <property type="entry name" value="Trypsin-like serine proteases"/>
    <property type="match status" value="1"/>
</dbReference>
<organism evidence="1 2">
    <name type="scientific">Microtetraspora fusca</name>
    <dbReference type="NCBI Taxonomy" id="1997"/>
    <lineage>
        <taxon>Bacteria</taxon>
        <taxon>Bacillati</taxon>
        <taxon>Actinomycetota</taxon>
        <taxon>Actinomycetes</taxon>
        <taxon>Streptosporangiales</taxon>
        <taxon>Streptosporangiaceae</taxon>
        <taxon>Microtetraspora</taxon>
    </lineage>
</organism>
<dbReference type="GO" id="GO:0008233">
    <property type="term" value="F:peptidase activity"/>
    <property type="evidence" value="ECO:0007669"/>
    <property type="project" value="UniProtKB-KW"/>
</dbReference>
<dbReference type="Proteomes" id="UP001602119">
    <property type="component" value="Unassembled WGS sequence"/>
</dbReference>
<accession>A0ABW6VJH6</accession>
<dbReference type="RefSeq" id="WP_387347785.1">
    <property type="nucleotide sequence ID" value="NZ_JBIAXI010000042.1"/>
</dbReference>
<keyword evidence="1" id="KW-0645">Protease</keyword>